<organism evidence="2 3">
    <name type="scientific">Pseudomonas cichorii</name>
    <dbReference type="NCBI Taxonomy" id="36746"/>
    <lineage>
        <taxon>Bacteria</taxon>
        <taxon>Pseudomonadati</taxon>
        <taxon>Pseudomonadota</taxon>
        <taxon>Gammaproteobacteria</taxon>
        <taxon>Pseudomonadales</taxon>
        <taxon>Pseudomonadaceae</taxon>
        <taxon>Pseudomonas</taxon>
    </lineage>
</organism>
<comment type="caution">
    <text evidence="2">The sequence shown here is derived from an EMBL/GenBank/DDBJ whole genome shotgun (WGS) entry which is preliminary data.</text>
</comment>
<sequence>MQYPAVAVSFVLLGLFSSSAHALATGEVPPETLQAYGATLEASAGNAQWQQLWKRTRDEGMFSSQSPTHFTVPNNLIPDMARKTLGGSQSVKAMDTTRAMYRFDFSRPVGIERNQQVTAICLTVDWRTLPADTAKDDASRMGSVSLLVARPCA</sequence>
<keyword evidence="1" id="KW-0732">Signal</keyword>
<evidence type="ECO:0000313" key="2">
    <source>
        <dbReference type="EMBL" id="RMQ47425.1"/>
    </source>
</evidence>
<proteinExistence type="predicted"/>
<dbReference type="RefSeq" id="WP_122315482.1">
    <property type="nucleotide sequence ID" value="NZ_RBRE01000036.1"/>
</dbReference>
<dbReference type="OrthoDB" id="7006877at2"/>
<feature type="signal peptide" evidence="1">
    <location>
        <begin position="1"/>
        <end position="22"/>
    </location>
</feature>
<evidence type="ECO:0008006" key="4">
    <source>
        <dbReference type="Google" id="ProtNLM"/>
    </source>
</evidence>
<reference evidence="2 3" key="1">
    <citation type="submission" date="2018-08" db="EMBL/GenBank/DDBJ databases">
        <title>Recombination of ecologically and evolutionarily significant loci maintains genetic cohesion in the Pseudomonas syringae species complex.</title>
        <authorList>
            <person name="Dillon M."/>
            <person name="Thakur S."/>
            <person name="Almeida R.N.D."/>
            <person name="Weir B.S."/>
            <person name="Guttman D.S."/>
        </authorList>
    </citation>
    <scope>NUCLEOTIDE SEQUENCE [LARGE SCALE GENOMIC DNA]</scope>
    <source>
        <strain evidence="2 3">ICMP 3353</strain>
    </source>
</reference>
<dbReference type="AlphaFoldDB" id="A0A3M4M153"/>
<name>A0A3M4M153_PSECI</name>
<evidence type="ECO:0000313" key="3">
    <source>
        <dbReference type="Proteomes" id="UP000277236"/>
    </source>
</evidence>
<dbReference type="Proteomes" id="UP000277236">
    <property type="component" value="Unassembled WGS sequence"/>
</dbReference>
<dbReference type="EMBL" id="RBRE01000036">
    <property type="protein sequence ID" value="RMQ47425.1"/>
    <property type="molecule type" value="Genomic_DNA"/>
</dbReference>
<feature type="chain" id="PRO_5017976430" description="Secreted protein" evidence="1">
    <location>
        <begin position="23"/>
        <end position="153"/>
    </location>
</feature>
<protein>
    <recommendedName>
        <fullName evidence="4">Secreted protein</fullName>
    </recommendedName>
</protein>
<accession>A0A3M4M153</accession>
<gene>
    <name evidence="2" type="ORF">ALQ04_03892</name>
</gene>
<evidence type="ECO:0000256" key="1">
    <source>
        <dbReference type="SAM" id="SignalP"/>
    </source>
</evidence>